<keyword evidence="6" id="KW-0175">Coiled coil</keyword>
<evidence type="ECO:0000259" key="8">
    <source>
        <dbReference type="SMART" id="SM00528"/>
    </source>
</evidence>
<evidence type="ECO:0000313" key="10">
    <source>
        <dbReference type="Proteomes" id="UP000838672"/>
    </source>
</evidence>
<feature type="coiled-coil region" evidence="6">
    <location>
        <begin position="26"/>
        <end position="58"/>
    </location>
</feature>
<proteinExistence type="inferred from homology"/>
<dbReference type="Proteomes" id="UP000838672">
    <property type="component" value="Unassembled WGS sequence"/>
</dbReference>
<dbReference type="Gene3D" id="4.10.430.10">
    <property type="entry name" value="Histone-like protein H-NS, C-terminal domain"/>
    <property type="match status" value="1"/>
</dbReference>
<dbReference type="PIRSF" id="PIRSF002096">
    <property type="entry name" value="HnS"/>
    <property type="match status" value="1"/>
</dbReference>
<evidence type="ECO:0000256" key="1">
    <source>
        <dbReference type="ARBA" id="ARBA00004453"/>
    </source>
</evidence>
<evidence type="ECO:0000256" key="3">
    <source>
        <dbReference type="ARBA" id="ARBA00022490"/>
    </source>
</evidence>
<sequence length="131" mass="14799">MSEAIKVLLNLRSLRAQTRDLSLEQLVEAQEKLTLVIAEREESEAAEREANAERLAKLEQYREMLLKDGINPEELFSESAPKAKGKRAPRPAKYKFIDENGEEKTWTGQGRTPSALKEKLDAGANLDDFLI</sequence>
<evidence type="ECO:0000256" key="5">
    <source>
        <dbReference type="PIRNR" id="PIRNR002096"/>
    </source>
</evidence>
<dbReference type="GO" id="GO:0003677">
    <property type="term" value="F:DNA binding"/>
    <property type="evidence" value="ECO:0007669"/>
    <property type="project" value="UniProtKB-KW"/>
</dbReference>
<keyword evidence="10" id="KW-1185">Reference proteome</keyword>
<dbReference type="InterPro" id="IPR054180">
    <property type="entry name" value="H-NS-like_N"/>
</dbReference>
<keyword evidence="4 5" id="KW-0238">DNA-binding</keyword>
<organism evidence="9 10">
    <name type="scientific">Vibrio stylophorae</name>
    <dbReference type="NCBI Taxonomy" id="659351"/>
    <lineage>
        <taxon>Bacteria</taxon>
        <taxon>Pseudomonadati</taxon>
        <taxon>Pseudomonadota</taxon>
        <taxon>Gammaproteobacteria</taxon>
        <taxon>Vibrionales</taxon>
        <taxon>Vibrionaceae</taxon>
        <taxon>Vibrio</taxon>
    </lineage>
</organism>
<name>A0ABM8ZRP5_9VIBR</name>
<dbReference type="InterPro" id="IPR027444">
    <property type="entry name" value="H-NS_C_dom"/>
</dbReference>
<evidence type="ECO:0000313" key="9">
    <source>
        <dbReference type="EMBL" id="CAH0532963.1"/>
    </source>
</evidence>
<dbReference type="Gene3D" id="1.10.287.1050">
    <property type="entry name" value="H-NS histone-like proteins"/>
    <property type="match status" value="1"/>
</dbReference>
<comment type="subcellular location">
    <subcellularLocation>
        <location evidence="1">Cytoplasm</location>
        <location evidence="1">Nucleoid</location>
    </subcellularLocation>
</comment>
<dbReference type="PANTHER" id="PTHR38097:SF2">
    <property type="entry name" value="DNA-BINDING PROTEIN STPA"/>
    <property type="match status" value="1"/>
</dbReference>
<dbReference type="InterPro" id="IPR027454">
    <property type="entry name" value="Histone_HNS_N"/>
</dbReference>
<comment type="similarity">
    <text evidence="2 5">Belongs to the histone-like protein H-NS family.</text>
</comment>
<protein>
    <recommendedName>
        <fullName evidence="5">DNA-binding protein</fullName>
    </recommendedName>
</protein>
<evidence type="ECO:0000256" key="4">
    <source>
        <dbReference type="ARBA" id="ARBA00023125"/>
    </source>
</evidence>
<feature type="domain" description="DNA-binding protein H-NS-like C-terminal" evidence="8">
    <location>
        <begin position="84"/>
        <end position="131"/>
    </location>
</feature>
<dbReference type="PANTHER" id="PTHR38097">
    <property type="match status" value="1"/>
</dbReference>
<evidence type="ECO:0000256" key="2">
    <source>
        <dbReference type="ARBA" id="ARBA00010610"/>
    </source>
</evidence>
<evidence type="ECO:0000256" key="6">
    <source>
        <dbReference type="SAM" id="Coils"/>
    </source>
</evidence>
<accession>A0ABM8ZRP5</accession>
<dbReference type="SMART" id="SM00528">
    <property type="entry name" value="HNS"/>
    <property type="match status" value="1"/>
</dbReference>
<feature type="region of interest" description="Disordered" evidence="7">
    <location>
        <begin position="99"/>
        <end position="118"/>
    </location>
</feature>
<dbReference type="InterPro" id="IPR037150">
    <property type="entry name" value="H-NS_C_dom_sf"/>
</dbReference>
<gene>
    <name evidence="9" type="primary">hns</name>
    <name evidence="9" type="ORF">VST7929_00812</name>
</gene>
<comment type="caution">
    <text evidence="9">The sequence shown here is derived from an EMBL/GenBank/DDBJ whole genome shotgun (WGS) entry which is preliminary data.</text>
</comment>
<dbReference type="RefSeq" id="WP_237465128.1">
    <property type="nucleotide sequence ID" value="NZ_CAKLDI010000001.1"/>
</dbReference>
<keyword evidence="3" id="KW-0963">Cytoplasm</keyword>
<dbReference type="Pfam" id="PF00816">
    <property type="entry name" value="Histone_HNS"/>
    <property type="match status" value="1"/>
</dbReference>
<dbReference type="SUPFAM" id="SSF81273">
    <property type="entry name" value="H-NS histone-like proteins"/>
    <property type="match status" value="2"/>
</dbReference>
<dbReference type="EMBL" id="CAKLDI010000001">
    <property type="protein sequence ID" value="CAH0532963.1"/>
    <property type="molecule type" value="Genomic_DNA"/>
</dbReference>
<dbReference type="Pfam" id="PF22470">
    <property type="entry name" value="Histone_HNS_N"/>
    <property type="match status" value="1"/>
</dbReference>
<reference evidence="9" key="1">
    <citation type="submission" date="2021-11" db="EMBL/GenBank/DDBJ databases">
        <authorList>
            <person name="Rodrigo-Torres L."/>
            <person name="Arahal R. D."/>
            <person name="Lucena T."/>
        </authorList>
    </citation>
    <scope>NUCLEOTIDE SEQUENCE</scope>
    <source>
        <strain evidence="9">CECT 7929</strain>
    </source>
</reference>
<evidence type="ECO:0000256" key="7">
    <source>
        <dbReference type="SAM" id="MobiDB-lite"/>
    </source>
</evidence>
<dbReference type="InterPro" id="IPR001801">
    <property type="entry name" value="Histone_HNS"/>
</dbReference>